<dbReference type="AlphaFoldDB" id="A0A0L8GR42"/>
<sequence length="93" mass="10770">MSIENPSKLSKVLKEKSLLVQQLNRSVAKTKLKLKDLEAVYSQKLFERENSSELERAKLLQSVHLRTKYELKKKIESAKAEMEGKTTARFTVF</sequence>
<protein>
    <submittedName>
        <fullName evidence="1">Uncharacterized protein</fullName>
    </submittedName>
</protein>
<dbReference type="EMBL" id="KQ420800">
    <property type="protein sequence ID" value="KOF79294.1"/>
    <property type="molecule type" value="Genomic_DNA"/>
</dbReference>
<proteinExistence type="predicted"/>
<name>A0A0L8GR42_OCTBM</name>
<reference evidence="1" key="1">
    <citation type="submission" date="2015-07" db="EMBL/GenBank/DDBJ databases">
        <title>MeaNS - Measles Nucleotide Surveillance Program.</title>
        <authorList>
            <person name="Tran T."/>
            <person name="Druce J."/>
        </authorList>
    </citation>
    <scope>NUCLEOTIDE SEQUENCE</scope>
    <source>
        <strain evidence="1">UCB-OBI-ISO-001</strain>
        <tissue evidence="1">Gonad</tissue>
    </source>
</reference>
<gene>
    <name evidence="1" type="ORF">OCBIM_22029679mg</name>
</gene>
<accession>A0A0L8GR42</accession>
<evidence type="ECO:0000313" key="1">
    <source>
        <dbReference type="EMBL" id="KOF79294.1"/>
    </source>
</evidence>
<organism evidence="1">
    <name type="scientific">Octopus bimaculoides</name>
    <name type="common">California two-spotted octopus</name>
    <dbReference type="NCBI Taxonomy" id="37653"/>
    <lineage>
        <taxon>Eukaryota</taxon>
        <taxon>Metazoa</taxon>
        <taxon>Spiralia</taxon>
        <taxon>Lophotrochozoa</taxon>
        <taxon>Mollusca</taxon>
        <taxon>Cephalopoda</taxon>
        <taxon>Coleoidea</taxon>
        <taxon>Octopodiformes</taxon>
        <taxon>Octopoda</taxon>
        <taxon>Incirrata</taxon>
        <taxon>Octopodidae</taxon>
        <taxon>Octopus</taxon>
    </lineage>
</organism>